<organism evidence="2 3">
    <name type="scientific">Porphyromonas loveana</name>
    <dbReference type="NCBI Taxonomy" id="1884669"/>
    <lineage>
        <taxon>Bacteria</taxon>
        <taxon>Pseudomonadati</taxon>
        <taxon>Bacteroidota</taxon>
        <taxon>Bacteroidia</taxon>
        <taxon>Bacteroidales</taxon>
        <taxon>Porphyromonadaceae</taxon>
        <taxon>Porphyromonas</taxon>
    </lineage>
</organism>
<dbReference type="Proteomes" id="UP000245462">
    <property type="component" value="Unassembled WGS sequence"/>
</dbReference>
<evidence type="ECO:0000259" key="1">
    <source>
        <dbReference type="Pfam" id="PF14134"/>
    </source>
</evidence>
<gene>
    <name evidence="2" type="ORF">C7382_10980</name>
</gene>
<dbReference type="SUPFAM" id="SSF53448">
    <property type="entry name" value="Nucleotide-diphospho-sugar transferases"/>
    <property type="match status" value="1"/>
</dbReference>
<dbReference type="Pfam" id="PF14134">
    <property type="entry name" value="DUF4301"/>
    <property type="match status" value="1"/>
</dbReference>
<reference evidence="2 3" key="1">
    <citation type="submission" date="2018-04" db="EMBL/GenBank/DDBJ databases">
        <title>Genomic Encyclopedia of Type Strains, Phase IV (KMG-IV): sequencing the most valuable type-strain genomes for metagenomic binning, comparative biology and taxonomic classification.</title>
        <authorList>
            <person name="Goeker M."/>
        </authorList>
    </citation>
    <scope>NUCLEOTIDE SEQUENCE [LARGE SCALE GENOMIC DNA]</scope>
    <source>
        <strain evidence="2 3">DSM 28520</strain>
    </source>
</reference>
<dbReference type="GeneID" id="94550966"/>
<evidence type="ECO:0000313" key="2">
    <source>
        <dbReference type="EMBL" id="PVZ09337.1"/>
    </source>
</evidence>
<keyword evidence="3" id="KW-1185">Reference proteome</keyword>
<dbReference type="InterPro" id="IPR029044">
    <property type="entry name" value="Nucleotide-diphossugar_trans"/>
</dbReference>
<proteinExistence type="predicted"/>
<sequence>MTTPLFTDKDLEQLEAKGITPEEAVRQIEAIRHGFPFPNIIAPASLERGIMRVEEEDKAAYIMEWEKYLCSQSCHVAKFVPASGAASRMFKELYNFLDADYNEPTTDAEKLFFANLTHFAFYDSLNEACLRNVWRTVPKLIASKEYKAVVENLLLSKGLNYGALPKGLLLFHNYGKENRTPTEEHLAEGALYERSEARQVRVHFTVSPEHMEEFKNNVEKRQRAFEDEYCIRYEVSFSTQQASTDTLALTPEGELFRLNSGELLFRPGGHGALIRNLQEIDAEIVFIKNIDNVVPDYLKCDTIIYKKLLAGVLVKAREHVFNYLHLLEKSKVIHSQLMEIVTFLQDNFCIEIPNIDLMEDKELTELLRRKLDRPIRVCGMVRNQGEPGGGPFIIREADGSSSLQILESTQIDMSDPEKKAMFEQGSYFNPVDLVCSIRDYRGQPFNLEAFVNPKTAFISEKSKDGRQLLALELPGLWNGAMDDWNTIFVEVPVTTFAPVKTVNDLLRPEHQPYENK</sequence>
<dbReference type="RefSeq" id="WP_116679498.1">
    <property type="nucleotide sequence ID" value="NZ_JBGYUN010000067.1"/>
</dbReference>
<evidence type="ECO:0000313" key="3">
    <source>
        <dbReference type="Proteomes" id="UP000245462"/>
    </source>
</evidence>
<dbReference type="EMBL" id="QEKY01000009">
    <property type="protein sequence ID" value="PVZ09337.1"/>
    <property type="molecule type" value="Genomic_DNA"/>
</dbReference>
<accession>A0A2U1FAW8</accession>
<protein>
    <submittedName>
        <fullName evidence="2">Uncharacterized protein DUF4301</fullName>
    </submittedName>
</protein>
<dbReference type="AlphaFoldDB" id="A0A2U1FAW8"/>
<feature type="domain" description="DUF4301" evidence="1">
    <location>
        <begin position="7"/>
        <end position="511"/>
    </location>
</feature>
<dbReference type="OrthoDB" id="5572060at2"/>
<name>A0A2U1FAW8_9PORP</name>
<dbReference type="InterPro" id="IPR025393">
    <property type="entry name" value="DUF4301"/>
</dbReference>
<comment type="caution">
    <text evidence="2">The sequence shown here is derived from an EMBL/GenBank/DDBJ whole genome shotgun (WGS) entry which is preliminary data.</text>
</comment>